<comment type="function">
    <text evidence="4 5">Required for flagellar hook formation. May act as a scaffolding protein.</text>
</comment>
<evidence type="ECO:0000313" key="10">
    <source>
        <dbReference type="Proteomes" id="UP000269883"/>
    </source>
</evidence>
<dbReference type="InterPro" id="IPR005648">
    <property type="entry name" value="FlgD"/>
</dbReference>
<dbReference type="Pfam" id="PF13861">
    <property type="entry name" value="FLgD_tudor"/>
    <property type="match status" value="1"/>
</dbReference>
<keyword evidence="9" id="KW-0282">Flagellum</keyword>
<dbReference type="InterPro" id="IPR025963">
    <property type="entry name" value="FLgD_Tudor"/>
</dbReference>
<comment type="similarity">
    <text evidence="1 5">Belongs to the FlgD family.</text>
</comment>
<keyword evidence="9" id="KW-0969">Cilium</keyword>
<dbReference type="Proteomes" id="UP000269883">
    <property type="component" value="Chromosome"/>
</dbReference>
<dbReference type="EMBL" id="AP017378">
    <property type="protein sequence ID" value="BBD08900.1"/>
    <property type="molecule type" value="Genomic_DNA"/>
</dbReference>
<accession>A0A2Z6B0D6</accession>
<dbReference type="GO" id="GO:0044781">
    <property type="term" value="P:bacterial-type flagellum organization"/>
    <property type="evidence" value="ECO:0007669"/>
    <property type="project" value="UniProtKB-UniRule"/>
</dbReference>
<sequence>MQVYDSSHITGKAEKEFQMETYTGKSELDKADFLTLLVAQLQHQDPMSPMDDQQFTAELAQFSQLEQLTQINEGIGGLSQTTAQQQMVNAASYIGKDVRAVGDSLSIHDDGSVSSLYYLLADNASNVFANIFDSNGNIVRTVEMGAQATGEHEYEWDGKDWKGDKLSEGTYYVALAAEDQEGSPILTQTEVSGRVEGVMYDGGVHYLRLEDGRVVAFNYVKEVVASNGTTSEEGDSSSGEEESTTE</sequence>
<evidence type="ECO:0000256" key="5">
    <source>
        <dbReference type="RuleBase" id="RU362076"/>
    </source>
</evidence>
<dbReference type="Gene3D" id="2.30.30.910">
    <property type="match status" value="1"/>
</dbReference>
<dbReference type="RefSeq" id="WP_126379409.1">
    <property type="nucleotide sequence ID" value="NZ_AP017378.1"/>
</dbReference>
<evidence type="ECO:0000256" key="3">
    <source>
        <dbReference type="ARBA" id="ARBA00022795"/>
    </source>
</evidence>
<organism evidence="9 10">
    <name type="scientific">Desulfovibrio ferrophilus</name>
    <dbReference type="NCBI Taxonomy" id="241368"/>
    <lineage>
        <taxon>Bacteria</taxon>
        <taxon>Pseudomonadati</taxon>
        <taxon>Thermodesulfobacteriota</taxon>
        <taxon>Desulfovibrionia</taxon>
        <taxon>Desulfovibrionales</taxon>
        <taxon>Desulfovibrionaceae</taxon>
        <taxon>Desulfovibrio</taxon>
    </lineage>
</organism>
<gene>
    <name evidence="9" type="ORF">DFE_2174</name>
</gene>
<dbReference type="Pfam" id="PF13860">
    <property type="entry name" value="FlgD_ig"/>
    <property type="match status" value="1"/>
</dbReference>
<evidence type="ECO:0000259" key="7">
    <source>
        <dbReference type="Pfam" id="PF13860"/>
    </source>
</evidence>
<name>A0A2Z6B0D6_9BACT</name>
<dbReference type="KEGG" id="dfl:DFE_2174"/>
<reference evidence="9 10" key="1">
    <citation type="journal article" date="2018" name="Sci. Adv.">
        <title>Multi-heme cytochromes provide a pathway for survival in energy-limited environments.</title>
        <authorList>
            <person name="Deng X."/>
            <person name="Dohmae N."/>
            <person name="Nealson K.H."/>
            <person name="Hashimoto K."/>
            <person name="Okamoto A."/>
        </authorList>
    </citation>
    <scope>NUCLEOTIDE SEQUENCE [LARGE SCALE GENOMIC DNA]</scope>
    <source>
        <strain evidence="9 10">IS5</strain>
    </source>
</reference>
<feature type="compositionally biased region" description="Acidic residues" evidence="6">
    <location>
        <begin position="232"/>
        <end position="246"/>
    </location>
</feature>
<proteinExistence type="inferred from homology"/>
<evidence type="ECO:0000313" key="9">
    <source>
        <dbReference type="EMBL" id="BBD08900.1"/>
    </source>
</evidence>
<keyword evidence="3 5" id="KW-1005">Bacterial flagellum biogenesis</keyword>
<feature type="region of interest" description="Disordered" evidence="6">
    <location>
        <begin position="226"/>
        <end position="246"/>
    </location>
</feature>
<evidence type="ECO:0000259" key="8">
    <source>
        <dbReference type="Pfam" id="PF13861"/>
    </source>
</evidence>
<dbReference type="OrthoDB" id="9785233at2"/>
<evidence type="ECO:0000256" key="6">
    <source>
        <dbReference type="SAM" id="MobiDB-lite"/>
    </source>
</evidence>
<evidence type="ECO:0000256" key="4">
    <source>
        <dbReference type="ARBA" id="ARBA00024746"/>
    </source>
</evidence>
<evidence type="ECO:0000256" key="2">
    <source>
        <dbReference type="ARBA" id="ARBA00016013"/>
    </source>
</evidence>
<keyword evidence="9" id="KW-0966">Cell projection</keyword>
<feature type="domain" description="FlgD Tudor-like" evidence="8">
    <location>
        <begin position="85"/>
        <end position="221"/>
    </location>
</feature>
<feature type="domain" description="FlgD/Vpr Ig-like" evidence="7">
    <location>
        <begin position="102"/>
        <end position="180"/>
    </location>
</feature>
<dbReference type="InterPro" id="IPR025965">
    <property type="entry name" value="FlgD/Vpr_Ig-like"/>
</dbReference>
<keyword evidence="10" id="KW-1185">Reference proteome</keyword>
<dbReference type="Gene3D" id="2.60.40.4070">
    <property type="match status" value="1"/>
</dbReference>
<evidence type="ECO:0000256" key="1">
    <source>
        <dbReference type="ARBA" id="ARBA00010577"/>
    </source>
</evidence>
<dbReference type="AlphaFoldDB" id="A0A2Z6B0D6"/>
<protein>
    <recommendedName>
        <fullName evidence="2 5">Basal-body rod modification protein FlgD</fullName>
    </recommendedName>
</protein>
<dbReference type="Pfam" id="PF03963">
    <property type="entry name" value="FlgD"/>
    <property type="match status" value="1"/>
</dbReference>